<dbReference type="Gene3D" id="2.60.120.10">
    <property type="entry name" value="Jelly Rolls"/>
    <property type="match status" value="1"/>
</dbReference>
<feature type="domain" description="Cyclic nucleotide-binding" evidence="4">
    <location>
        <begin position="19"/>
        <end position="121"/>
    </location>
</feature>
<dbReference type="Pfam" id="PF00027">
    <property type="entry name" value="cNMP_binding"/>
    <property type="match status" value="1"/>
</dbReference>
<keyword evidence="2" id="KW-0238">DNA-binding</keyword>
<dbReference type="Gene3D" id="1.10.10.10">
    <property type="entry name" value="Winged helix-like DNA-binding domain superfamily/Winged helix DNA-binding domain"/>
    <property type="match status" value="1"/>
</dbReference>
<dbReference type="InterPro" id="IPR036388">
    <property type="entry name" value="WH-like_DNA-bd_sf"/>
</dbReference>
<dbReference type="SUPFAM" id="SSF46785">
    <property type="entry name" value="Winged helix' DNA-binding domain"/>
    <property type="match status" value="1"/>
</dbReference>
<dbReference type="GO" id="GO:0003677">
    <property type="term" value="F:DNA binding"/>
    <property type="evidence" value="ECO:0007669"/>
    <property type="project" value="UniProtKB-KW"/>
</dbReference>
<dbReference type="GO" id="GO:0003700">
    <property type="term" value="F:DNA-binding transcription factor activity"/>
    <property type="evidence" value="ECO:0007669"/>
    <property type="project" value="TreeGrafter"/>
</dbReference>
<evidence type="ECO:0000313" key="6">
    <source>
        <dbReference type="Proteomes" id="UP000028878"/>
    </source>
</evidence>
<reference evidence="6" key="1">
    <citation type="submission" date="2014-11" db="EMBL/GenBank/DDBJ databases">
        <title>Draft genome sequence of Hydrogenophaga intermedia S1.</title>
        <authorList>
            <person name="Gan H.M."/>
            <person name="Chew T.H."/>
            <person name="Stolz A."/>
        </authorList>
    </citation>
    <scope>NUCLEOTIDE SEQUENCE [LARGE SCALE GENOMIC DNA]</scope>
    <source>
        <strain evidence="6">S1</strain>
    </source>
</reference>
<dbReference type="InterPro" id="IPR000595">
    <property type="entry name" value="cNMP-bd_dom"/>
</dbReference>
<dbReference type="Pfam" id="PF13545">
    <property type="entry name" value="HTH_Crp_2"/>
    <property type="match status" value="1"/>
</dbReference>
<dbReference type="AlphaFoldDB" id="A0A1L1PNB1"/>
<protein>
    <submittedName>
        <fullName evidence="5">Putative transcriptional regulator, Crp/Fnr family</fullName>
    </submittedName>
</protein>
<dbReference type="InterPro" id="IPR050397">
    <property type="entry name" value="Env_Response_Regulators"/>
</dbReference>
<evidence type="ECO:0000256" key="2">
    <source>
        <dbReference type="ARBA" id="ARBA00023125"/>
    </source>
</evidence>
<accession>A0A1L1PNB1</accession>
<dbReference type="Proteomes" id="UP000028878">
    <property type="component" value="Unassembled WGS sequence"/>
</dbReference>
<dbReference type="CDD" id="cd00038">
    <property type="entry name" value="CAP_ED"/>
    <property type="match status" value="1"/>
</dbReference>
<keyword evidence="1" id="KW-0805">Transcription regulation</keyword>
<dbReference type="PANTHER" id="PTHR24567:SF68">
    <property type="entry name" value="DNA-BINDING TRANSCRIPTIONAL DUAL REGULATOR CRP"/>
    <property type="match status" value="1"/>
</dbReference>
<dbReference type="RefSeq" id="WP_009520481.1">
    <property type="nucleotide sequence ID" value="NZ_CCAE010000012.1"/>
</dbReference>
<dbReference type="InterPro" id="IPR012318">
    <property type="entry name" value="HTH_CRP"/>
</dbReference>
<dbReference type="InterPro" id="IPR018490">
    <property type="entry name" value="cNMP-bd_dom_sf"/>
</dbReference>
<dbReference type="PROSITE" id="PS50042">
    <property type="entry name" value="CNMP_BINDING_3"/>
    <property type="match status" value="1"/>
</dbReference>
<evidence type="ECO:0000313" key="5">
    <source>
        <dbReference type="EMBL" id="CDN87526.1"/>
    </source>
</evidence>
<keyword evidence="6" id="KW-1185">Reference proteome</keyword>
<dbReference type="PANTHER" id="PTHR24567">
    <property type="entry name" value="CRP FAMILY TRANSCRIPTIONAL REGULATORY PROTEIN"/>
    <property type="match status" value="1"/>
</dbReference>
<sequence length="230" mass="25346">MTIAPKPPTLDGLLAQSPWFHALPPAVQADVRAGLVEQAVPLGESLGRRGELPGHWYGVIDGLFKWSVSSADGRTVSLGGQLGGSWFGEGTLIRQKPRNADVIALRDSRVALMPRDMFQVLRETQPAFNEFLLRQINERLHWFMDKHVDHSLLDTDAQVARALCGLLHPLHNPSESPQLRLSQEELASMASLSRPRCNQALSRMRARGWIRTGYGGITLLDVDALLGMGS</sequence>
<dbReference type="GO" id="GO:0005829">
    <property type="term" value="C:cytosol"/>
    <property type="evidence" value="ECO:0007669"/>
    <property type="project" value="TreeGrafter"/>
</dbReference>
<dbReference type="SMART" id="SM00100">
    <property type="entry name" value="cNMP"/>
    <property type="match status" value="1"/>
</dbReference>
<evidence type="ECO:0000259" key="4">
    <source>
        <dbReference type="PROSITE" id="PS50042"/>
    </source>
</evidence>
<name>A0A1L1PNB1_HYDIT</name>
<dbReference type="EMBL" id="CCAE010000012">
    <property type="protein sequence ID" value="CDN87526.1"/>
    <property type="molecule type" value="Genomic_DNA"/>
</dbReference>
<gene>
    <name evidence="5" type="ORF">BN948_01948</name>
</gene>
<dbReference type="InterPro" id="IPR036390">
    <property type="entry name" value="WH_DNA-bd_sf"/>
</dbReference>
<dbReference type="InterPro" id="IPR014710">
    <property type="entry name" value="RmlC-like_jellyroll"/>
</dbReference>
<evidence type="ECO:0000256" key="1">
    <source>
        <dbReference type="ARBA" id="ARBA00023015"/>
    </source>
</evidence>
<keyword evidence="3" id="KW-0804">Transcription</keyword>
<evidence type="ECO:0000256" key="3">
    <source>
        <dbReference type="ARBA" id="ARBA00023163"/>
    </source>
</evidence>
<dbReference type="SUPFAM" id="SSF51206">
    <property type="entry name" value="cAMP-binding domain-like"/>
    <property type="match status" value="1"/>
</dbReference>
<proteinExistence type="predicted"/>
<organism evidence="5 6">
    <name type="scientific">Hydrogenophaga intermedia</name>
    <dbReference type="NCBI Taxonomy" id="65786"/>
    <lineage>
        <taxon>Bacteria</taxon>
        <taxon>Pseudomonadati</taxon>
        <taxon>Pseudomonadota</taxon>
        <taxon>Betaproteobacteria</taxon>
        <taxon>Burkholderiales</taxon>
        <taxon>Comamonadaceae</taxon>
        <taxon>Hydrogenophaga</taxon>
    </lineage>
</organism>